<dbReference type="HAMAP" id="MF_00197">
    <property type="entry name" value="DAP_epimerase"/>
    <property type="match status" value="1"/>
</dbReference>
<protein>
    <recommendedName>
        <fullName evidence="3 9">Diaminopimelate epimerase</fullName>
        <shortName evidence="9">DAP epimerase</shortName>
        <ecNumber evidence="3 9">5.1.1.7</ecNumber>
    </recommendedName>
    <alternativeName>
        <fullName evidence="9">PLP-independent amino acid racemase</fullName>
    </alternativeName>
</protein>
<comment type="catalytic activity">
    <reaction evidence="8 9">
        <text>(2S,6S)-2,6-diaminopimelate = meso-2,6-diaminopimelate</text>
        <dbReference type="Rhea" id="RHEA:15393"/>
        <dbReference type="ChEBI" id="CHEBI:57609"/>
        <dbReference type="ChEBI" id="CHEBI:57791"/>
        <dbReference type="EC" id="5.1.1.7"/>
    </reaction>
</comment>
<dbReference type="Pfam" id="PF01678">
    <property type="entry name" value="DAP_epimerase"/>
    <property type="match status" value="2"/>
</dbReference>
<evidence type="ECO:0000256" key="9">
    <source>
        <dbReference type="HAMAP-Rule" id="MF_00197"/>
    </source>
</evidence>
<feature type="active site" description="Proton donor" evidence="9">
    <location>
        <position position="73"/>
    </location>
</feature>
<feature type="active site" evidence="10">
    <location>
        <position position="73"/>
    </location>
</feature>
<evidence type="ECO:0000256" key="5">
    <source>
        <dbReference type="ARBA" id="ARBA00022605"/>
    </source>
</evidence>
<feature type="binding site" evidence="9">
    <location>
        <position position="11"/>
    </location>
    <ligand>
        <name>substrate</name>
    </ligand>
</feature>
<dbReference type="PROSITE" id="PS01326">
    <property type="entry name" value="DAP_EPIMERASE"/>
    <property type="match status" value="1"/>
</dbReference>
<comment type="subcellular location">
    <subcellularLocation>
        <location evidence="9">Cytoplasm</location>
    </subcellularLocation>
</comment>
<evidence type="ECO:0000256" key="7">
    <source>
        <dbReference type="ARBA" id="ARBA00023235"/>
    </source>
</evidence>
<comment type="similarity">
    <text evidence="2 9">Belongs to the diaminopimelate epimerase family.</text>
</comment>
<feature type="binding site" evidence="9">
    <location>
        <begin position="214"/>
        <end position="215"/>
    </location>
    <ligand>
        <name>substrate</name>
    </ligand>
</feature>
<dbReference type="GO" id="GO:0008837">
    <property type="term" value="F:diaminopimelate epimerase activity"/>
    <property type="evidence" value="ECO:0007669"/>
    <property type="project" value="UniProtKB-UniRule"/>
</dbReference>
<evidence type="ECO:0000256" key="1">
    <source>
        <dbReference type="ARBA" id="ARBA00005196"/>
    </source>
</evidence>
<comment type="subunit">
    <text evidence="9">Homodimer.</text>
</comment>
<feature type="site" description="Could be important to modulate the pK values of the two catalytic cysteine residues" evidence="9">
    <location>
        <position position="165"/>
    </location>
</feature>
<name>A0A4R4EFU8_9BACL</name>
<evidence type="ECO:0000256" key="6">
    <source>
        <dbReference type="ARBA" id="ARBA00023154"/>
    </source>
</evidence>
<keyword evidence="5 9" id="KW-0028">Amino-acid biosynthesis</keyword>
<evidence type="ECO:0000256" key="10">
    <source>
        <dbReference type="PROSITE-ProRule" id="PRU10125"/>
    </source>
</evidence>
<dbReference type="GO" id="GO:0009089">
    <property type="term" value="P:lysine biosynthetic process via diaminopimelate"/>
    <property type="evidence" value="ECO:0007669"/>
    <property type="project" value="UniProtKB-UniRule"/>
</dbReference>
<dbReference type="NCBIfam" id="TIGR00652">
    <property type="entry name" value="DapF"/>
    <property type="match status" value="1"/>
</dbReference>
<keyword evidence="12" id="KW-1185">Reference proteome</keyword>
<dbReference type="AlphaFoldDB" id="A0A4R4EFU8"/>
<dbReference type="InterPro" id="IPR018510">
    <property type="entry name" value="DAP_epimerase_AS"/>
</dbReference>
<dbReference type="Gene3D" id="3.10.310.10">
    <property type="entry name" value="Diaminopimelate Epimerase, Chain A, domain 1"/>
    <property type="match status" value="2"/>
</dbReference>
<comment type="caution">
    <text evidence="9">Lacks conserved residue(s) required for the propagation of feature annotation.</text>
</comment>
<feature type="binding site" evidence="9">
    <location>
        <position position="196"/>
    </location>
    <ligand>
        <name>substrate</name>
    </ligand>
</feature>
<comment type="caution">
    <text evidence="11">The sequence shown here is derived from an EMBL/GenBank/DDBJ whole genome shotgun (WGS) entry which is preliminary data.</text>
</comment>
<organism evidence="11 12">
    <name type="scientific">Paenibacillus albiflavus</name>
    <dbReference type="NCBI Taxonomy" id="2545760"/>
    <lineage>
        <taxon>Bacteria</taxon>
        <taxon>Bacillati</taxon>
        <taxon>Bacillota</taxon>
        <taxon>Bacilli</taxon>
        <taxon>Bacillales</taxon>
        <taxon>Paenibacillaceae</taxon>
        <taxon>Paenibacillus</taxon>
    </lineage>
</organism>
<evidence type="ECO:0000256" key="8">
    <source>
        <dbReference type="ARBA" id="ARBA00051712"/>
    </source>
</evidence>
<comment type="function">
    <text evidence="9">Catalyzes the stereoinversion of LL-2,6-diaminopimelate (L,L-DAP) to meso-diaminopimelate (meso-DAP), a precursor of L-lysine and an essential component of the bacterial peptidoglycan.</text>
</comment>
<evidence type="ECO:0000256" key="3">
    <source>
        <dbReference type="ARBA" id="ARBA00013080"/>
    </source>
</evidence>
<dbReference type="Proteomes" id="UP000295418">
    <property type="component" value="Unassembled WGS sequence"/>
</dbReference>
<dbReference type="InterPro" id="IPR001653">
    <property type="entry name" value="DAP_epimerase_DapF"/>
</dbReference>
<evidence type="ECO:0000313" key="12">
    <source>
        <dbReference type="Proteomes" id="UP000295418"/>
    </source>
</evidence>
<evidence type="ECO:0000256" key="2">
    <source>
        <dbReference type="ARBA" id="ARBA00010219"/>
    </source>
</evidence>
<dbReference type="RefSeq" id="WP_132418211.1">
    <property type="nucleotide sequence ID" value="NZ_SKFG01000010.1"/>
</dbReference>
<keyword evidence="6 9" id="KW-0457">Lysine biosynthesis</keyword>
<gene>
    <name evidence="9" type="primary">dapF</name>
    <name evidence="11" type="ORF">E0485_11635</name>
</gene>
<feature type="site" description="Could be important to modulate the pK values of the two catalytic cysteine residues" evidence="9">
    <location>
        <position position="214"/>
    </location>
</feature>
<feature type="binding site" evidence="9">
    <location>
        <begin position="74"/>
        <end position="75"/>
    </location>
    <ligand>
        <name>substrate</name>
    </ligand>
</feature>
<dbReference type="PANTHER" id="PTHR31689:SF0">
    <property type="entry name" value="DIAMINOPIMELATE EPIMERASE"/>
    <property type="match status" value="1"/>
</dbReference>
<evidence type="ECO:0000256" key="4">
    <source>
        <dbReference type="ARBA" id="ARBA00022490"/>
    </source>
</evidence>
<dbReference type="OrthoDB" id="9805408at2"/>
<proteinExistence type="inferred from homology"/>
<accession>A0A4R4EFU8</accession>
<sequence>MKYTKMHGLGNNYIYVNEFEVKLQEAELALIAVKVSDVNFGIGSDGMILIGPSRVADFRMRIFNSDGSEAKNCGNGLRCVAKYVYDRSMTHERHFTIETLGGIVHVEVHVDEEAVQTVSIDMGKPRLMKKEIPMLGDEDSITINESVQIDGADYQMTVVSMGNPHSVMFVEDIEQAAVNQIGPTVEHAALFPERINVEFVQVQNSHEIDFRVWERGSGITMACGTGACAAVVAGVLGGHLERAKPITVHLLGGDLVITYADNDHVYMKGPATFISDGVFYLR</sequence>
<feature type="binding site" evidence="9">
    <location>
        <begin position="224"/>
        <end position="225"/>
    </location>
    <ligand>
        <name>substrate</name>
    </ligand>
</feature>
<reference evidence="11 12" key="1">
    <citation type="submission" date="2019-03" db="EMBL/GenBank/DDBJ databases">
        <authorList>
            <person name="Kim M.K.M."/>
        </authorList>
    </citation>
    <scope>NUCLEOTIDE SEQUENCE [LARGE SCALE GENOMIC DNA]</scope>
    <source>
        <strain evidence="11 12">18JY21-1</strain>
    </source>
</reference>
<keyword evidence="7 9" id="KW-0413">Isomerase</keyword>
<dbReference type="PANTHER" id="PTHR31689">
    <property type="entry name" value="DIAMINOPIMELATE EPIMERASE, CHLOROPLASTIC"/>
    <property type="match status" value="1"/>
</dbReference>
<feature type="binding site" evidence="9">
    <location>
        <position position="64"/>
    </location>
    <ligand>
        <name>substrate</name>
    </ligand>
</feature>
<comment type="pathway">
    <text evidence="1 9">Amino-acid biosynthesis; L-lysine biosynthesis via DAP pathway; DL-2,6-diaminopimelate from LL-2,6-diaminopimelate: step 1/1.</text>
</comment>
<dbReference type="FunFam" id="3.10.310.10:FF:000004">
    <property type="entry name" value="Diaminopimelate epimerase"/>
    <property type="match status" value="1"/>
</dbReference>
<feature type="active site" description="Proton acceptor" evidence="9">
    <location>
        <position position="223"/>
    </location>
</feature>
<dbReference type="UniPathway" id="UPA00034">
    <property type="reaction ID" value="UER00025"/>
</dbReference>
<dbReference type="EMBL" id="SKFG01000010">
    <property type="protein sequence ID" value="TCZ77111.1"/>
    <property type="molecule type" value="Genomic_DNA"/>
</dbReference>
<dbReference type="GO" id="GO:0005829">
    <property type="term" value="C:cytosol"/>
    <property type="evidence" value="ECO:0007669"/>
    <property type="project" value="TreeGrafter"/>
</dbReference>
<keyword evidence="4 9" id="KW-0963">Cytoplasm</keyword>
<feature type="binding site" evidence="9">
    <location>
        <position position="163"/>
    </location>
    <ligand>
        <name>substrate</name>
    </ligand>
</feature>
<evidence type="ECO:0000313" key="11">
    <source>
        <dbReference type="EMBL" id="TCZ77111.1"/>
    </source>
</evidence>
<dbReference type="EC" id="5.1.1.7" evidence="3 9"/>
<dbReference type="SUPFAM" id="SSF54506">
    <property type="entry name" value="Diaminopimelate epimerase-like"/>
    <property type="match status" value="1"/>
</dbReference>